<feature type="transmembrane region" description="Helical" evidence="1">
    <location>
        <begin position="12"/>
        <end position="33"/>
    </location>
</feature>
<evidence type="ECO:0000313" key="2">
    <source>
        <dbReference type="EMBL" id="XBX79820.1"/>
    </source>
</evidence>
<dbReference type="InterPro" id="IPR009781">
    <property type="entry name" value="DUF1345"/>
</dbReference>
<feature type="transmembrane region" description="Helical" evidence="1">
    <location>
        <begin position="39"/>
        <end position="58"/>
    </location>
</feature>
<organism evidence="2">
    <name type="scientific">Microbacterium sp. A8/3-1</name>
    <dbReference type="NCBI Taxonomy" id="3160749"/>
    <lineage>
        <taxon>Bacteria</taxon>
        <taxon>Bacillati</taxon>
        <taxon>Actinomycetota</taxon>
        <taxon>Actinomycetes</taxon>
        <taxon>Micrococcales</taxon>
        <taxon>Microbacteriaceae</taxon>
        <taxon>Microbacterium</taxon>
    </lineage>
</organism>
<keyword evidence="1" id="KW-0472">Membrane</keyword>
<accession>A0AAU7W018</accession>
<feature type="transmembrane region" description="Helical" evidence="1">
    <location>
        <begin position="192"/>
        <end position="212"/>
    </location>
</feature>
<keyword evidence="1" id="KW-0812">Transmembrane</keyword>
<gene>
    <name evidence="2" type="ORF">ABS642_06965</name>
</gene>
<protein>
    <submittedName>
        <fullName evidence="2">DUF1345 domain-containing protein</fullName>
    </submittedName>
</protein>
<feature type="transmembrane region" description="Helical" evidence="1">
    <location>
        <begin position="111"/>
        <end position="133"/>
    </location>
</feature>
<sequence>MSANAVRKGVRLRALVSIILGGIAGVAVAFVLGPAPGLLAGWGVFALVNVIWVLRVVWPMGPTETREHATIEAPGRRVARLISVIGSLVSLAAVLSVIIQAQNAPGAEEYVLAGIAVVSVATSWLLIQVDYVLRYARMYYSEPNGGIDFNQDEPPQYTDFLYFSLGLGMTYQVADTNVTTNAIRRVVIAQTVVAYLFGTVILATIINLVAGLH</sequence>
<evidence type="ECO:0000256" key="1">
    <source>
        <dbReference type="SAM" id="Phobius"/>
    </source>
</evidence>
<proteinExistence type="predicted"/>
<dbReference type="Pfam" id="PF07077">
    <property type="entry name" value="DUF1345"/>
    <property type="match status" value="1"/>
</dbReference>
<name>A0AAU7W018_9MICO</name>
<dbReference type="EMBL" id="CP158357">
    <property type="protein sequence ID" value="XBX79820.1"/>
    <property type="molecule type" value="Genomic_DNA"/>
</dbReference>
<feature type="transmembrane region" description="Helical" evidence="1">
    <location>
        <begin position="78"/>
        <end position="99"/>
    </location>
</feature>
<dbReference type="RefSeq" id="WP_350352746.1">
    <property type="nucleotide sequence ID" value="NZ_CP158357.1"/>
</dbReference>
<reference evidence="2" key="1">
    <citation type="submission" date="2024-06" db="EMBL/GenBank/DDBJ databases">
        <title>Draft genome sequence of Microbacterium sp. strain A8/3-1, isolated from Oxytropis tragacanthoides Fisch. ex DC. Root nodules in the Altai region of Russia.</title>
        <authorList>
            <person name="Sazanova A."/>
            <person name="Guro P."/>
            <person name="Kuznetsova I."/>
            <person name="Belimov A."/>
            <person name="Safronova V."/>
        </authorList>
    </citation>
    <scope>NUCLEOTIDE SEQUENCE</scope>
    <source>
        <strain evidence="2">A8/3-1</strain>
    </source>
</reference>
<dbReference type="AlphaFoldDB" id="A0AAU7W018"/>
<keyword evidence="1" id="KW-1133">Transmembrane helix</keyword>